<evidence type="ECO:0000256" key="8">
    <source>
        <dbReference type="ARBA" id="ARBA00023136"/>
    </source>
</evidence>
<evidence type="ECO:0000256" key="6">
    <source>
        <dbReference type="ARBA" id="ARBA00022692"/>
    </source>
</evidence>
<protein>
    <recommendedName>
        <fullName evidence="9 10">Polyprenol-phosphate-mannose--protein mannosyltransferase</fullName>
        <ecNumber evidence="10">2.4.1.-</ecNumber>
    </recommendedName>
</protein>
<keyword evidence="7 10" id="KW-1133">Transmembrane helix</keyword>
<feature type="transmembrane region" description="Helical" evidence="10">
    <location>
        <begin position="433"/>
        <end position="452"/>
    </location>
</feature>
<dbReference type="InterPro" id="IPR003342">
    <property type="entry name" value="ArnT-like_N"/>
</dbReference>
<feature type="transmembrane region" description="Helical" evidence="10">
    <location>
        <begin position="299"/>
        <end position="320"/>
    </location>
</feature>
<feature type="transmembrane region" description="Helical" evidence="10">
    <location>
        <begin position="194"/>
        <end position="212"/>
    </location>
</feature>
<gene>
    <name evidence="13" type="ORF">ACFOY2_14085</name>
</gene>
<feature type="transmembrane region" description="Helical" evidence="10">
    <location>
        <begin position="170"/>
        <end position="188"/>
    </location>
</feature>
<dbReference type="EMBL" id="JBHSBI010000006">
    <property type="protein sequence ID" value="MFC4008356.1"/>
    <property type="molecule type" value="Genomic_DNA"/>
</dbReference>
<evidence type="ECO:0000256" key="4">
    <source>
        <dbReference type="ARBA" id="ARBA00022676"/>
    </source>
</evidence>
<keyword evidence="6 10" id="KW-0812">Transmembrane</keyword>
<comment type="function">
    <text evidence="10">Protein O-mannosyltransferase that catalyzes the transfer of a single mannose residue from a polyprenol phospho-mannosyl lipidic donor to the hydroxyl group of selected serine and threonine residues in acceptor proteins.</text>
</comment>
<evidence type="ECO:0000256" key="10">
    <source>
        <dbReference type="RuleBase" id="RU367007"/>
    </source>
</evidence>
<feature type="domain" description="ArnT-like N-terminal" evidence="11">
    <location>
        <begin position="123"/>
        <end position="313"/>
    </location>
</feature>
<feature type="transmembrane region" description="Helical" evidence="10">
    <location>
        <begin position="409"/>
        <end position="426"/>
    </location>
</feature>
<keyword evidence="8 10" id="KW-0472">Membrane</keyword>
<comment type="similarity">
    <text evidence="3 10">Belongs to the glycosyltransferase 39 family.</text>
</comment>
<comment type="subcellular location">
    <subcellularLocation>
        <location evidence="10">Cell membrane</location>
    </subcellularLocation>
    <subcellularLocation>
        <location evidence="1">Endomembrane system</location>
        <topology evidence="1">Multi-pass membrane protein</topology>
    </subcellularLocation>
</comment>
<dbReference type="Pfam" id="PF16192">
    <property type="entry name" value="PMT_4TMC"/>
    <property type="match status" value="1"/>
</dbReference>
<evidence type="ECO:0000256" key="5">
    <source>
        <dbReference type="ARBA" id="ARBA00022679"/>
    </source>
</evidence>
<feature type="transmembrane region" description="Helical" evidence="10">
    <location>
        <begin position="37"/>
        <end position="58"/>
    </location>
</feature>
<feature type="transmembrane region" description="Helical" evidence="10">
    <location>
        <begin position="458"/>
        <end position="486"/>
    </location>
</feature>
<evidence type="ECO:0000256" key="1">
    <source>
        <dbReference type="ARBA" id="ARBA00004127"/>
    </source>
</evidence>
<dbReference type="Pfam" id="PF02366">
    <property type="entry name" value="PMT"/>
    <property type="match status" value="1"/>
</dbReference>
<evidence type="ECO:0000259" key="12">
    <source>
        <dbReference type="Pfam" id="PF16192"/>
    </source>
</evidence>
<sequence>MAVTDSPYQAYESSEVGKSLPQTRSVRDRVIPPMRGSVMWGWIGPLLVTLFGGILRFIGLGHPKAVVFDETYYMKDAFSLITWGVERVTVKDADKAILAGNTDIWQSCTPEQLDKCASYVVHPPFGKWMIGVGEWLFGLNPFGWRFAAAVVGTLSILVLARLARRMTRSTLLGCFAGLLLALDGLHFVLSRTAILDIFLMFWVLAAFACLVVDRDQARERLVAWYESGPIAKDGPSLGIRWWRIGAGVCLALAMSVKWSGLAFAVAFAIMSVLWDFGARRAVGLRSPYLSAISKDVPQAALAFTVVPFLTYMATWAGWFATATGYGRNWDQATSSGPFYFVFDSVRSWVKYQWQVFTFHSGLQTPHDYMSEPWQWPLLLRPVAFFYEGKQNNCGVKDCSEAVLGVGTPVIWFAAVAALVALVAWYFSSRDWRAGAVLLSYVMGWLPWFYFAISDNRTMFLFYAIPMVPFMVLAITLCAGLLIGSSAPTASGAMPIRRTIGAAVVGAFALLVVINFWWLHPILSAELIPYTEWRARMLFEKRWI</sequence>
<evidence type="ECO:0000256" key="9">
    <source>
        <dbReference type="ARBA" id="ARBA00093617"/>
    </source>
</evidence>
<evidence type="ECO:0000256" key="7">
    <source>
        <dbReference type="ARBA" id="ARBA00022989"/>
    </source>
</evidence>
<keyword evidence="5 10" id="KW-0808">Transferase</keyword>
<dbReference type="GO" id="GO:0016757">
    <property type="term" value="F:glycosyltransferase activity"/>
    <property type="evidence" value="ECO:0007669"/>
    <property type="project" value="UniProtKB-KW"/>
</dbReference>
<accession>A0ABV8G2X4</accession>
<evidence type="ECO:0000256" key="2">
    <source>
        <dbReference type="ARBA" id="ARBA00004922"/>
    </source>
</evidence>
<name>A0ABV8G2X4_9ACTN</name>
<dbReference type="PANTHER" id="PTHR10050">
    <property type="entry name" value="DOLICHYL-PHOSPHATE-MANNOSE--PROTEIN MANNOSYLTRANSFERASE"/>
    <property type="match status" value="1"/>
</dbReference>
<feature type="domain" description="Protein O-mannosyl-transferase C-terminal four TM" evidence="12">
    <location>
        <begin position="346"/>
        <end position="539"/>
    </location>
</feature>
<dbReference type="InterPro" id="IPR032421">
    <property type="entry name" value="PMT_4TMC"/>
</dbReference>
<evidence type="ECO:0000256" key="3">
    <source>
        <dbReference type="ARBA" id="ARBA00007222"/>
    </source>
</evidence>
<dbReference type="RefSeq" id="WP_379528423.1">
    <property type="nucleotide sequence ID" value="NZ_JBHSBI010000006.1"/>
</dbReference>
<feature type="transmembrane region" description="Helical" evidence="10">
    <location>
        <begin position="142"/>
        <end position="163"/>
    </location>
</feature>
<evidence type="ECO:0000313" key="13">
    <source>
        <dbReference type="EMBL" id="MFC4008356.1"/>
    </source>
</evidence>
<dbReference type="Proteomes" id="UP001595851">
    <property type="component" value="Unassembled WGS sequence"/>
</dbReference>
<keyword evidence="14" id="KW-1185">Reference proteome</keyword>
<evidence type="ECO:0000313" key="14">
    <source>
        <dbReference type="Proteomes" id="UP001595851"/>
    </source>
</evidence>
<keyword evidence="4 10" id="KW-0328">Glycosyltransferase</keyword>
<dbReference type="EC" id="2.4.1.-" evidence="10"/>
<proteinExistence type="inferred from homology"/>
<dbReference type="PANTHER" id="PTHR10050:SF46">
    <property type="entry name" value="PROTEIN O-MANNOSYL-TRANSFERASE 2"/>
    <property type="match status" value="1"/>
</dbReference>
<comment type="caution">
    <text evidence="13">The sequence shown here is derived from an EMBL/GenBank/DDBJ whole genome shotgun (WGS) entry which is preliminary data.</text>
</comment>
<feature type="transmembrane region" description="Helical" evidence="10">
    <location>
        <begin position="498"/>
        <end position="518"/>
    </location>
</feature>
<reference evidence="14" key="1">
    <citation type="journal article" date="2019" name="Int. J. Syst. Evol. Microbiol.">
        <title>The Global Catalogue of Microorganisms (GCM) 10K type strain sequencing project: providing services to taxonomists for standard genome sequencing and annotation.</title>
        <authorList>
            <consortium name="The Broad Institute Genomics Platform"/>
            <consortium name="The Broad Institute Genome Sequencing Center for Infectious Disease"/>
            <person name="Wu L."/>
            <person name="Ma J."/>
        </authorList>
    </citation>
    <scope>NUCLEOTIDE SEQUENCE [LARGE SCALE GENOMIC DNA]</scope>
    <source>
        <strain evidence="14">TBRC 1276</strain>
    </source>
</reference>
<comment type="pathway">
    <text evidence="2 10">Protein modification; protein glycosylation.</text>
</comment>
<evidence type="ECO:0000259" key="11">
    <source>
        <dbReference type="Pfam" id="PF02366"/>
    </source>
</evidence>
<dbReference type="InterPro" id="IPR027005">
    <property type="entry name" value="PMT-like"/>
</dbReference>
<organism evidence="13 14">
    <name type="scientific">Nonomuraea purpurea</name>
    <dbReference type="NCBI Taxonomy" id="1849276"/>
    <lineage>
        <taxon>Bacteria</taxon>
        <taxon>Bacillati</taxon>
        <taxon>Actinomycetota</taxon>
        <taxon>Actinomycetes</taxon>
        <taxon>Streptosporangiales</taxon>
        <taxon>Streptosporangiaceae</taxon>
        <taxon>Nonomuraea</taxon>
    </lineage>
</organism>
<keyword evidence="10" id="KW-1003">Cell membrane</keyword>